<feature type="compositionally biased region" description="Polar residues" evidence="14">
    <location>
        <begin position="25"/>
        <end position="52"/>
    </location>
</feature>
<dbReference type="EMBL" id="JARPMG010000001">
    <property type="protein sequence ID" value="KAJ8103981.1"/>
    <property type="molecule type" value="Genomic_DNA"/>
</dbReference>
<keyword evidence="16" id="KW-1185">Reference proteome</keyword>
<evidence type="ECO:0000256" key="14">
    <source>
        <dbReference type="SAM" id="MobiDB-lite"/>
    </source>
</evidence>
<keyword evidence="9" id="KW-0805">Transcription regulation</keyword>
<name>A0AAD7QYY3_9ASCO</name>
<reference evidence="15" key="1">
    <citation type="submission" date="2023-03" db="EMBL/GenBank/DDBJ databases">
        <title>Near-Complete genome sequence of Lipomyces tetrasporous NRRL Y-64009, an oleaginous yeast capable of growing on lignocellulosic hydrolysates.</title>
        <authorList>
            <consortium name="Lawrence Berkeley National Laboratory"/>
            <person name="Jagtap S.S."/>
            <person name="Liu J.-J."/>
            <person name="Walukiewicz H.E."/>
            <person name="Pangilinan J."/>
            <person name="Lipzen A."/>
            <person name="Ahrendt S."/>
            <person name="Koriabine M."/>
            <person name="Cobaugh K."/>
            <person name="Salamov A."/>
            <person name="Yoshinaga Y."/>
            <person name="Ng V."/>
            <person name="Daum C."/>
            <person name="Grigoriev I.V."/>
            <person name="Slininger P.J."/>
            <person name="Dien B.S."/>
            <person name="Jin Y.-S."/>
            <person name="Rao C.V."/>
        </authorList>
    </citation>
    <scope>NUCLEOTIDE SEQUENCE</scope>
    <source>
        <strain evidence="15">NRRL Y-64009</strain>
    </source>
</reference>
<keyword evidence="8" id="KW-0779">Telomere</keyword>
<protein>
    <recommendedName>
        <fullName evidence="5">EKC/KEOPS complex subunit GON7</fullName>
    </recommendedName>
</protein>
<comment type="subunit">
    <text evidence="4">Component of the EKC/KEOPS complex composed of at least BUD32, CGI121, GON7, KAE1 and PCC1; the whole complex dimerizes.</text>
</comment>
<dbReference type="InterPro" id="IPR014849">
    <property type="entry name" value="EKC/KEOPS_Gon7"/>
</dbReference>
<feature type="region of interest" description="Disordered" evidence="14">
    <location>
        <begin position="20"/>
        <end position="57"/>
    </location>
</feature>
<evidence type="ECO:0000256" key="4">
    <source>
        <dbReference type="ARBA" id="ARBA00011534"/>
    </source>
</evidence>
<dbReference type="GeneID" id="80879106"/>
<evidence type="ECO:0000256" key="6">
    <source>
        <dbReference type="ARBA" id="ARBA00022454"/>
    </source>
</evidence>
<evidence type="ECO:0000256" key="12">
    <source>
        <dbReference type="ARBA" id="ARBA00023242"/>
    </source>
</evidence>
<evidence type="ECO:0000256" key="10">
    <source>
        <dbReference type="ARBA" id="ARBA00023159"/>
    </source>
</evidence>
<comment type="similarity">
    <text evidence="3">Belongs to the GON7 family.</text>
</comment>
<feature type="region of interest" description="Disordered" evidence="14">
    <location>
        <begin position="81"/>
        <end position="113"/>
    </location>
</feature>
<evidence type="ECO:0000313" key="16">
    <source>
        <dbReference type="Proteomes" id="UP001217417"/>
    </source>
</evidence>
<comment type="function">
    <text evidence="13">Component of the EKC/KEOPS complex that is required for the formation of a threonylcarbamoyl group on adenosine at position 37 (t(6)A37) in tRNAs that read codons beginning with adenine. The complex is probably involved in the transfer of the threonylcarbamoyl moiety of threonylcarbamoyl-AMP (TC-AMP) to the N6 group of A37. GON7 likely plays a supporting role to the catalytic subunit KAE1 in the complex. The EKC/KEOPS complex also promotes both telomere uncapping and telomere elongation. The complex is required for efficient recruitment of transcriptional coactivators.</text>
</comment>
<sequence length="113" mass="12391">MATDASPQSELRALYSYKPSVETDAASSSSGSHTITVPLTSISHQTSTNSNGGHDALEALASQLPKFQAEINAYLTERIERSKADGDREQMEKLERTVLDGDEEEEDDEEEDE</sequence>
<evidence type="ECO:0000256" key="2">
    <source>
        <dbReference type="ARBA" id="ARBA00004574"/>
    </source>
</evidence>
<evidence type="ECO:0000256" key="11">
    <source>
        <dbReference type="ARBA" id="ARBA00023163"/>
    </source>
</evidence>
<keyword evidence="11" id="KW-0804">Transcription</keyword>
<feature type="compositionally biased region" description="Acidic residues" evidence="14">
    <location>
        <begin position="100"/>
        <end position="113"/>
    </location>
</feature>
<evidence type="ECO:0000256" key="1">
    <source>
        <dbReference type="ARBA" id="ARBA00004123"/>
    </source>
</evidence>
<evidence type="ECO:0000256" key="3">
    <source>
        <dbReference type="ARBA" id="ARBA00008529"/>
    </source>
</evidence>
<dbReference type="Pfam" id="PF08738">
    <property type="entry name" value="Gon7"/>
    <property type="match status" value="1"/>
</dbReference>
<evidence type="ECO:0000256" key="9">
    <source>
        <dbReference type="ARBA" id="ARBA00023015"/>
    </source>
</evidence>
<proteinExistence type="inferred from homology"/>
<dbReference type="GO" id="GO:0000781">
    <property type="term" value="C:chromosome, telomeric region"/>
    <property type="evidence" value="ECO:0007669"/>
    <property type="project" value="UniProtKB-SubCell"/>
</dbReference>
<dbReference type="AlphaFoldDB" id="A0AAD7QYY3"/>
<accession>A0AAD7QYY3</accession>
<evidence type="ECO:0000313" key="15">
    <source>
        <dbReference type="EMBL" id="KAJ8103981.1"/>
    </source>
</evidence>
<comment type="subcellular location">
    <subcellularLocation>
        <location evidence="2">Chromosome</location>
        <location evidence="2">Telomere</location>
    </subcellularLocation>
    <subcellularLocation>
        <location evidence="1">Nucleus</location>
    </subcellularLocation>
</comment>
<evidence type="ECO:0000256" key="7">
    <source>
        <dbReference type="ARBA" id="ARBA00022694"/>
    </source>
</evidence>
<evidence type="ECO:0000256" key="5">
    <source>
        <dbReference type="ARBA" id="ARBA00019746"/>
    </source>
</evidence>
<evidence type="ECO:0000256" key="13">
    <source>
        <dbReference type="ARBA" id="ARBA00025393"/>
    </source>
</evidence>
<dbReference type="GO" id="GO:0005634">
    <property type="term" value="C:nucleus"/>
    <property type="evidence" value="ECO:0007669"/>
    <property type="project" value="UniProtKB-SubCell"/>
</dbReference>
<comment type="caution">
    <text evidence="15">The sequence shown here is derived from an EMBL/GenBank/DDBJ whole genome shotgun (WGS) entry which is preliminary data.</text>
</comment>
<dbReference type="RefSeq" id="XP_056047431.1">
    <property type="nucleotide sequence ID" value="XM_056183940.1"/>
</dbReference>
<keyword evidence="12" id="KW-0539">Nucleus</keyword>
<keyword evidence="10" id="KW-0010">Activator</keyword>
<keyword evidence="7" id="KW-0819">tRNA processing</keyword>
<dbReference type="Proteomes" id="UP001217417">
    <property type="component" value="Unassembled WGS sequence"/>
</dbReference>
<dbReference type="GO" id="GO:0008033">
    <property type="term" value="P:tRNA processing"/>
    <property type="evidence" value="ECO:0007669"/>
    <property type="project" value="UniProtKB-KW"/>
</dbReference>
<feature type="compositionally biased region" description="Basic and acidic residues" evidence="14">
    <location>
        <begin position="81"/>
        <end position="99"/>
    </location>
</feature>
<keyword evidence="6" id="KW-0158">Chromosome</keyword>
<gene>
    <name evidence="15" type="ORF">POJ06DRAFT_10330</name>
</gene>
<evidence type="ECO:0000256" key="8">
    <source>
        <dbReference type="ARBA" id="ARBA00022895"/>
    </source>
</evidence>
<organism evidence="15 16">
    <name type="scientific">Lipomyces tetrasporus</name>
    <dbReference type="NCBI Taxonomy" id="54092"/>
    <lineage>
        <taxon>Eukaryota</taxon>
        <taxon>Fungi</taxon>
        <taxon>Dikarya</taxon>
        <taxon>Ascomycota</taxon>
        <taxon>Saccharomycotina</taxon>
        <taxon>Lipomycetes</taxon>
        <taxon>Lipomycetales</taxon>
        <taxon>Lipomycetaceae</taxon>
        <taxon>Lipomyces</taxon>
    </lineage>
</organism>